<dbReference type="SMART" id="SM00345">
    <property type="entry name" value="HTH_GNTR"/>
    <property type="match status" value="1"/>
</dbReference>
<reference evidence="5 8" key="1">
    <citation type="submission" date="2021-01" db="EMBL/GenBank/DDBJ databases">
        <title>Diatom-associated Roseobacters Show Island Model of Population Structure.</title>
        <authorList>
            <person name="Qu L."/>
            <person name="Feng X."/>
            <person name="Chen Y."/>
            <person name="Li L."/>
            <person name="Wang X."/>
            <person name="Hu Z."/>
            <person name="Wang H."/>
            <person name="Luo H."/>
        </authorList>
    </citation>
    <scope>NUCLEOTIDE SEQUENCE</scope>
    <source>
        <strain evidence="6 8">CC28-63</strain>
        <strain evidence="5">CC28-69</strain>
    </source>
</reference>
<evidence type="ECO:0000256" key="3">
    <source>
        <dbReference type="ARBA" id="ARBA00023163"/>
    </source>
</evidence>
<dbReference type="Pfam" id="PF07729">
    <property type="entry name" value="FCD"/>
    <property type="match status" value="1"/>
</dbReference>
<sequence>MADGASDGVMTVKDRHAALHETLRQRICLLDYPPATHLSEIALAKEFGTSRTPVRRVLARLEEEGLVQSVHGVGTIVTDADITELEQAYRLRVELTALTGTLDPVMPGDVFFKRLQALIDRAFEMGVSGTPRSFTELDMDVFQTLLELTANDPLRQVLERLYYQTKRLWLVRAIKAELDLEDEYRIFRHELEAIQIALQSGDLGAVAQVQRAHISMSFNRLVRRRSEDATG</sequence>
<dbReference type="GO" id="GO:0003677">
    <property type="term" value="F:DNA binding"/>
    <property type="evidence" value="ECO:0007669"/>
    <property type="project" value="UniProtKB-KW"/>
</dbReference>
<evidence type="ECO:0000256" key="2">
    <source>
        <dbReference type="ARBA" id="ARBA00023125"/>
    </source>
</evidence>
<comment type="caution">
    <text evidence="5">The sequence shown here is derived from an EMBL/GenBank/DDBJ whole genome shotgun (WGS) entry which is preliminary data.</text>
</comment>
<dbReference type="CDD" id="cd07377">
    <property type="entry name" value="WHTH_GntR"/>
    <property type="match status" value="1"/>
</dbReference>
<dbReference type="GO" id="GO:0003700">
    <property type="term" value="F:DNA-binding transcription factor activity"/>
    <property type="evidence" value="ECO:0007669"/>
    <property type="project" value="InterPro"/>
</dbReference>
<dbReference type="SUPFAM" id="SSF48008">
    <property type="entry name" value="GntR ligand-binding domain-like"/>
    <property type="match status" value="1"/>
</dbReference>
<keyword evidence="8" id="KW-1185">Reference proteome</keyword>
<dbReference type="Proteomes" id="UP000755667">
    <property type="component" value="Unassembled WGS sequence"/>
</dbReference>
<evidence type="ECO:0000259" key="4">
    <source>
        <dbReference type="PROSITE" id="PS50949"/>
    </source>
</evidence>
<dbReference type="GeneID" id="62642707"/>
<dbReference type="InterPro" id="IPR000524">
    <property type="entry name" value="Tscrpt_reg_HTH_GntR"/>
</dbReference>
<keyword evidence="1" id="KW-0805">Transcription regulation</keyword>
<keyword evidence="2" id="KW-0238">DNA-binding</keyword>
<evidence type="ECO:0000313" key="6">
    <source>
        <dbReference type="EMBL" id="MBM2419625.1"/>
    </source>
</evidence>
<name>A0A9Q2S451_9RHOB</name>
<evidence type="ECO:0000313" key="8">
    <source>
        <dbReference type="Proteomes" id="UP000809440"/>
    </source>
</evidence>
<proteinExistence type="predicted"/>
<dbReference type="OrthoDB" id="7618373at2"/>
<dbReference type="Pfam" id="PF00392">
    <property type="entry name" value="GntR"/>
    <property type="match status" value="1"/>
</dbReference>
<dbReference type="PANTHER" id="PTHR43537">
    <property type="entry name" value="TRANSCRIPTIONAL REGULATOR, GNTR FAMILY"/>
    <property type="match status" value="1"/>
</dbReference>
<keyword evidence="3" id="KW-0804">Transcription</keyword>
<dbReference type="PRINTS" id="PR00035">
    <property type="entry name" value="HTHGNTR"/>
</dbReference>
<feature type="domain" description="HTH gntR-type" evidence="4">
    <location>
        <begin position="13"/>
        <end position="80"/>
    </location>
</feature>
<evidence type="ECO:0000256" key="1">
    <source>
        <dbReference type="ARBA" id="ARBA00023015"/>
    </source>
</evidence>
<organism evidence="5 7">
    <name type="scientific">Marivita cryptomonadis</name>
    <dbReference type="NCBI Taxonomy" id="505252"/>
    <lineage>
        <taxon>Bacteria</taxon>
        <taxon>Pseudomonadati</taxon>
        <taxon>Pseudomonadota</taxon>
        <taxon>Alphaproteobacteria</taxon>
        <taxon>Rhodobacterales</taxon>
        <taxon>Roseobacteraceae</taxon>
        <taxon>Marivita</taxon>
    </lineage>
</organism>
<dbReference type="AlphaFoldDB" id="A0A9Q2S451"/>
<dbReference type="Proteomes" id="UP000809440">
    <property type="component" value="Unassembled WGS sequence"/>
</dbReference>
<dbReference type="PROSITE" id="PS50949">
    <property type="entry name" value="HTH_GNTR"/>
    <property type="match status" value="1"/>
</dbReference>
<evidence type="ECO:0000313" key="5">
    <source>
        <dbReference type="EMBL" id="MBM2414954.1"/>
    </source>
</evidence>
<dbReference type="Gene3D" id="1.10.10.10">
    <property type="entry name" value="Winged helix-like DNA-binding domain superfamily/Winged helix DNA-binding domain"/>
    <property type="match status" value="1"/>
</dbReference>
<dbReference type="EMBL" id="JAFBXE010000022">
    <property type="protein sequence ID" value="MBM2414954.1"/>
    <property type="molecule type" value="Genomic_DNA"/>
</dbReference>
<evidence type="ECO:0000313" key="7">
    <source>
        <dbReference type="Proteomes" id="UP000755667"/>
    </source>
</evidence>
<dbReference type="InterPro" id="IPR036390">
    <property type="entry name" value="WH_DNA-bd_sf"/>
</dbReference>
<accession>A0A9Q2S451</accession>
<dbReference type="RefSeq" id="WP_085632515.1">
    <property type="nucleotide sequence ID" value="NZ_JAFBWU010000022.1"/>
</dbReference>
<dbReference type="PANTHER" id="PTHR43537:SF5">
    <property type="entry name" value="UXU OPERON TRANSCRIPTIONAL REGULATOR"/>
    <property type="match status" value="1"/>
</dbReference>
<dbReference type="EMBL" id="JAFBXF010000022">
    <property type="protein sequence ID" value="MBM2419625.1"/>
    <property type="molecule type" value="Genomic_DNA"/>
</dbReference>
<dbReference type="InterPro" id="IPR011711">
    <property type="entry name" value="GntR_C"/>
</dbReference>
<dbReference type="SUPFAM" id="SSF46785">
    <property type="entry name" value="Winged helix' DNA-binding domain"/>
    <property type="match status" value="1"/>
</dbReference>
<protein>
    <submittedName>
        <fullName evidence="5">GntR family transcriptional regulator</fullName>
    </submittedName>
</protein>
<dbReference type="Gene3D" id="1.20.120.530">
    <property type="entry name" value="GntR ligand-binding domain-like"/>
    <property type="match status" value="1"/>
</dbReference>
<dbReference type="InterPro" id="IPR008920">
    <property type="entry name" value="TF_FadR/GntR_C"/>
</dbReference>
<dbReference type="InterPro" id="IPR036388">
    <property type="entry name" value="WH-like_DNA-bd_sf"/>
</dbReference>
<gene>
    <name evidence="5" type="ORF">JQX41_21830</name>
    <name evidence="6" type="ORF">JQX48_21850</name>
</gene>